<feature type="compositionally biased region" description="Basic and acidic residues" evidence="1">
    <location>
        <begin position="253"/>
        <end position="267"/>
    </location>
</feature>
<feature type="domain" description="DUF1771" evidence="2">
    <location>
        <begin position="337"/>
        <end position="402"/>
    </location>
</feature>
<evidence type="ECO:0000259" key="2">
    <source>
        <dbReference type="SMART" id="SM01162"/>
    </source>
</evidence>
<dbReference type="SMART" id="SM01162">
    <property type="entry name" value="DUF1771"/>
    <property type="match status" value="1"/>
</dbReference>
<name>A0AAQ3KKA4_9LILI</name>
<feature type="region of interest" description="Disordered" evidence="1">
    <location>
        <begin position="72"/>
        <end position="98"/>
    </location>
</feature>
<protein>
    <submittedName>
        <fullName evidence="3">Nuclear RNA export factor SDE5 isoform X3</fullName>
    </submittedName>
</protein>
<dbReference type="Proteomes" id="UP001327560">
    <property type="component" value="Chromosome 5"/>
</dbReference>
<dbReference type="Pfam" id="PF24767">
    <property type="entry name" value="UBA_At5g58720"/>
    <property type="match status" value="1"/>
</dbReference>
<evidence type="ECO:0000313" key="4">
    <source>
        <dbReference type="Proteomes" id="UP001327560"/>
    </source>
</evidence>
<evidence type="ECO:0000256" key="1">
    <source>
        <dbReference type="SAM" id="MobiDB-lite"/>
    </source>
</evidence>
<gene>
    <name evidence="3" type="ORF">Cni_G15934</name>
</gene>
<dbReference type="AlphaFoldDB" id="A0AAQ3KKA4"/>
<feature type="region of interest" description="Disordered" evidence="1">
    <location>
        <begin position="248"/>
        <end position="267"/>
    </location>
</feature>
<dbReference type="Pfam" id="PF08590">
    <property type="entry name" value="DUF1771"/>
    <property type="match status" value="1"/>
</dbReference>
<keyword evidence="4" id="KW-1185">Reference proteome</keyword>
<organism evidence="3 4">
    <name type="scientific">Canna indica</name>
    <name type="common">Indian-shot</name>
    <dbReference type="NCBI Taxonomy" id="4628"/>
    <lineage>
        <taxon>Eukaryota</taxon>
        <taxon>Viridiplantae</taxon>
        <taxon>Streptophyta</taxon>
        <taxon>Embryophyta</taxon>
        <taxon>Tracheophyta</taxon>
        <taxon>Spermatophyta</taxon>
        <taxon>Magnoliopsida</taxon>
        <taxon>Liliopsida</taxon>
        <taxon>Zingiberales</taxon>
        <taxon>Cannaceae</taxon>
        <taxon>Canna</taxon>
    </lineage>
</organism>
<dbReference type="PANTHER" id="PTHR47872:SF1">
    <property type="entry name" value="NUCLEAR RNA EXPORT FACTOR SDE5-RELATED"/>
    <property type="match status" value="1"/>
</dbReference>
<dbReference type="InterPro" id="IPR013899">
    <property type="entry name" value="DUF1771"/>
</dbReference>
<dbReference type="PANTHER" id="PTHR47872">
    <property type="entry name" value="NUCLEAR RNA EXPORT FACTOR SDE5-RELATED"/>
    <property type="match status" value="1"/>
</dbReference>
<dbReference type="Gene3D" id="3.30.1370.110">
    <property type="match status" value="1"/>
</dbReference>
<accession>A0AAQ3KKA4</accession>
<dbReference type="InterPro" id="IPR056254">
    <property type="entry name" value="At5g58720/SDE5-like_UBA-like"/>
</dbReference>
<dbReference type="EMBL" id="CP136894">
    <property type="protein sequence ID" value="WOL07196.1"/>
    <property type="molecule type" value="Genomic_DNA"/>
</dbReference>
<reference evidence="3 4" key="1">
    <citation type="submission" date="2023-10" db="EMBL/GenBank/DDBJ databases">
        <title>Chromosome-scale genome assembly provides insights into flower coloration mechanisms of Canna indica.</title>
        <authorList>
            <person name="Li C."/>
        </authorList>
    </citation>
    <scope>NUCLEOTIDE SEQUENCE [LARGE SCALE GENOMIC DNA]</scope>
    <source>
        <tissue evidence="3">Flower</tissue>
    </source>
</reference>
<proteinExistence type="predicted"/>
<evidence type="ECO:0000313" key="3">
    <source>
        <dbReference type="EMBL" id="WOL07196.1"/>
    </source>
</evidence>
<dbReference type="InterPro" id="IPR036063">
    <property type="entry name" value="Smr_dom_sf"/>
</dbReference>
<sequence>MATTSASGCDDETRALQALFEAFSTVCPLEEIALAYCKAGNDACKAGEILYLQQESSICGLSDRKNGKFPQSGGLLDEDEFKSSTHLGKSSKGTKPKKLTATVGSISSVLGKKYVHRVSSSRTRSGSNETTKPPKLEIKELSADTHEFESFVPKSSIQTNDCLNDKDVEEFLFSMLGDGFKLSRDMIPDVLGRCGYDLKKSMEELLVLSAKTLNNGKAVDYGDTETSTGEGSKMENCFFKGTLANSSSSLSDIPEHPSTEQKNSDLPREVLQSLFSVRERSEEPKKNRLEIGLNRTRVVGRQPVTKSWDDLDFPSTIELPNTIFHLRDGLVAEEDDEYHILRRAAKQNWDLMKQYYEAAVDDFTKGEKEKAKHHLEQGKYFNQKAREADEKAAAMLIEPRKGNKEDEITIDLQAHHSKEALDLVKFLLRSLANIPTFRHLKLIIGADGEDSKKGKRRRLVLKLLDNESIKWCEDEHNQGTICVQLDQVNPNKLSFAKE</sequence>